<dbReference type="InterPro" id="IPR053376">
    <property type="entry name" value="Serine_acetyltransferase"/>
</dbReference>
<keyword evidence="8" id="KW-1185">Reference proteome</keyword>
<dbReference type="Gene3D" id="1.10.3130.10">
    <property type="entry name" value="serine acetyltransferase, domain 1"/>
    <property type="match status" value="1"/>
</dbReference>
<dbReference type="EMBL" id="CP024847">
    <property type="protein sequence ID" value="AUR52739.1"/>
    <property type="molecule type" value="Genomic_DNA"/>
</dbReference>
<evidence type="ECO:0000313" key="7">
    <source>
        <dbReference type="EMBL" id="AUR52739.1"/>
    </source>
</evidence>
<dbReference type="GO" id="GO:0009001">
    <property type="term" value="F:serine O-acetyltransferase activity"/>
    <property type="evidence" value="ECO:0007669"/>
    <property type="project" value="UniProtKB-EC"/>
</dbReference>
<dbReference type="RefSeq" id="WP_102952027.1">
    <property type="nucleotide sequence ID" value="NZ_CP024847.1"/>
</dbReference>
<dbReference type="InterPro" id="IPR005881">
    <property type="entry name" value="Ser_O-AcTrfase"/>
</dbReference>
<dbReference type="AlphaFoldDB" id="A0A2I7N8F3"/>
<accession>A0A2I7N8F3</accession>
<gene>
    <name evidence="7" type="ORF">CUN60_10665</name>
</gene>
<evidence type="ECO:0000256" key="4">
    <source>
        <dbReference type="ARBA" id="ARBA00023315"/>
    </source>
</evidence>
<evidence type="ECO:0000256" key="2">
    <source>
        <dbReference type="ARBA" id="ARBA00022605"/>
    </source>
</evidence>
<dbReference type="Pfam" id="PF00132">
    <property type="entry name" value="Hexapep"/>
    <property type="match status" value="1"/>
</dbReference>
<dbReference type="KEGG" id="nba:CUN60_10665"/>
<dbReference type="InterPro" id="IPR011004">
    <property type="entry name" value="Trimer_LpxA-like_sf"/>
</dbReference>
<dbReference type="GO" id="GO:0005737">
    <property type="term" value="C:cytoplasm"/>
    <property type="evidence" value="ECO:0007669"/>
    <property type="project" value="InterPro"/>
</dbReference>
<keyword evidence="4 6" id="KW-0012">Acyltransferase</keyword>
<evidence type="ECO:0000256" key="1">
    <source>
        <dbReference type="ARBA" id="ARBA00007274"/>
    </source>
</evidence>
<dbReference type="InterPro" id="IPR042122">
    <property type="entry name" value="Ser_AcTrfase_N_sf"/>
</dbReference>
<dbReference type="NCBIfam" id="NF041874">
    <property type="entry name" value="EPS_EpsC"/>
    <property type="match status" value="1"/>
</dbReference>
<dbReference type="OrthoDB" id="9801456at2"/>
<dbReference type="SUPFAM" id="SSF51161">
    <property type="entry name" value="Trimeric LpxA-like enzymes"/>
    <property type="match status" value="1"/>
</dbReference>
<dbReference type="Proteomes" id="UP000236655">
    <property type="component" value="Chromosome"/>
</dbReference>
<keyword evidence="3 6" id="KW-0808">Transferase</keyword>
<dbReference type="GO" id="GO:0006535">
    <property type="term" value="P:cysteine biosynthetic process from serine"/>
    <property type="evidence" value="ECO:0007669"/>
    <property type="project" value="InterPro"/>
</dbReference>
<dbReference type="Gene3D" id="2.160.10.10">
    <property type="entry name" value="Hexapeptide repeat proteins"/>
    <property type="match status" value="1"/>
</dbReference>
<keyword evidence="2" id="KW-0028">Amino-acid biosynthesis</keyword>
<dbReference type="EC" id="2.3.1.30" evidence="6"/>
<dbReference type="PANTHER" id="PTHR42811">
    <property type="entry name" value="SERINE ACETYLTRANSFERASE"/>
    <property type="match status" value="1"/>
</dbReference>
<dbReference type="FunFam" id="2.160.10.10:FF:000007">
    <property type="entry name" value="Serine acetyltransferase"/>
    <property type="match status" value="1"/>
</dbReference>
<comment type="catalytic activity">
    <reaction evidence="5 6">
        <text>L-serine + acetyl-CoA = O-acetyl-L-serine + CoA</text>
        <dbReference type="Rhea" id="RHEA:24560"/>
        <dbReference type="ChEBI" id="CHEBI:33384"/>
        <dbReference type="ChEBI" id="CHEBI:57287"/>
        <dbReference type="ChEBI" id="CHEBI:57288"/>
        <dbReference type="ChEBI" id="CHEBI:58340"/>
        <dbReference type="EC" id="2.3.1.30"/>
    </reaction>
</comment>
<dbReference type="InterPro" id="IPR001451">
    <property type="entry name" value="Hexapep"/>
</dbReference>
<dbReference type="PIRSF" id="PIRSF000441">
    <property type="entry name" value="CysE"/>
    <property type="match status" value="1"/>
</dbReference>
<evidence type="ECO:0000313" key="8">
    <source>
        <dbReference type="Proteomes" id="UP000236655"/>
    </source>
</evidence>
<reference evidence="8" key="1">
    <citation type="submission" date="2017-11" db="EMBL/GenBank/DDBJ databases">
        <authorList>
            <person name="Chan K.G."/>
            <person name="Lee L.S."/>
        </authorList>
    </citation>
    <scope>NUCLEOTIDE SEQUENCE [LARGE SCALE GENOMIC DNA]</scope>
    <source>
        <strain evidence="8">DSM 100970</strain>
    </source>
</reference>
<proteinExistence type="inferred from homology"/>
<evidence type="ECO:0000256" key="6">
    <source>
        <dbReference type="PIRNR" id="PIRNR000441"/>
    </source>
</evidence>
<organism evidence="7 8">
    <name type="scientific">Aquella oligotrophica</name>
    <dbReference type="NCBI Taxonomy" id="2067065"/>
    <lineage>
        <taxon>Bacteria</taxon>
        <taxon>Pseudomonadati</taxon>
        <taxon>Pseudomonadota</taxon>
        <taxon>Betaproteobacteria</taxon>
        <taxon>Neisseriales</taxon>
        <taxon>Neisseriaceae</taxon>
        <taxon>Aquella</taxon>
    </lineage>
</organism>
<dbReference type="CDD" id="cd03354">
    <property type="entry name" value="LbH_SAT"/>
    <property type="match status" value="1"/>
</dbReference>
<sequence>MLELIRHYQKQDPVRPSVLEVILVYPGFHATLWHRLNHWLWKHKFRLSSRIFAHLARFLTGIEIHPGAIIGKNLFIDHGMGIVIGETTVIGNNVTIFHGVTLGGLGIPSTANTKRHPTIADNVIIGAGAKILGNIKIHSNAKIGPNSIVMQEVAGNVTISSPVAKVTKSVEDWVI</sequence>
<comment type="similarity">
    <text evidence="1 6">Belongs to the transferase hexapeptide repeat family.</text>
</comment>
<protein>
    <recommendedName>
        <fullName evidence="6">Serine acetyltransferase</fullName>
        <ecNumber evidence="6">2.3.1.30</ecNumber>
    </recommendedName>
</protein>
<evidence type="ECO:0000256" key="3">
    <source>
        <dbReference type="ARBA" id="ARBA00022679"/>
    </source>
</evidence>
<dbReference type="InterPro" id="IPR045304">
    <property type="entry name" value="LbH_SAT"/>
</dbReference>
<evidence type="ECO:0000256" key="5">
    <source>
        <dbReference type="ARBA" id="ARBA00049486"/>
    </source>
</evidence>
<name>A0A2I7N8F3_9NEIS</name>